<evidence type="ECO:0000313" key="3">
    <source>
        <dbReference type="Proteomes" id="UP000178735"/>
    </source>
</evidence>
<reference evidence="2 3" key="1">
    <citation type="journal article" date="2016" name="Nat. Commun.">
        <title>Thousands of microbial genomes shed light on interconnected biogeochemical processes in an aquifer system.</title>
        <authorList>
            <person name="Anantharaman K."/>
            <person name="Brown C.T."/>
            <person name="Hug L.A."/>
            <person name="Sharon I."/>
            <person name="Castelle C.J."/>
            <person name="Probst A.J."/>
            <person name="Thomas B.C."/>
            <person name="Singh A."/>
            <person name="Wilkins M.J."/>
            <person name="Karaoz U."/>
            <person name="Brodie E.L."/>
            <person name="Williams K.H."/>
            <person name="Hubbard S.S."/>
            <person name="Banfield J.F."/>
        </authorList>
    </citation>
    <scope>NUCLEOTIDE SEQUENCE [LARGE SCALE GENOMIC DNA]</scope>
</reference>
<sequence>MGFVLSYIKLFTMPQGGSVTLAPVAVIFVSLVSGARAGAVTGCLLGALKIITGGHVIGWAQAVLDYPAAYASLAVAGFAPRNDAVAVIVFSTAAFALKTAAHVYSGYLFFGGSLKASLIYNLSFSLPEFALCSLALYTLMKNGAAAGLRGGT</sequence>
<evidence type="ECO:0000313" key="2">
    <source>
        <dbReference type="EMBL" id="OGM01470.1"/>
    </source>
</evidence>
<keyword evidence="1" id="KW-1133">Transmembrane helix</keyword>
<comment type="caution">
    <text evidence="2">The sequence shown here is derived from an EMBL/GenBank/DDBJ whole genome shotgun (WGS) entry which is preliminary data.</text>
</comment>
<gene>
    <name evidence="2" type="ORF">A2008_12855</name>
</gene>
<dbReference type="GO" id="GO:0005886">
    <property type="term" value="C:plasma membrane"/>
    <property type="evidence" value="ECO:0007669"/>
    <property type="project" value="InterPro"/>
</dbReference>
<accession>A0A1F7WFB0</accession>
<dbReference type="STRING" id="1817813.A2008_12855"/>
<evidence type="ECO:0008006" key="4">
    <source>
        <dbReference type="Google" id="ProtNLM"/>
    </source>
</evidence>
<proteinExistence type="predicted"/>
<dbReference type="Gene3D" id="1.10.1760.20">
    <property type="match status" value="1"/>
</dbReference>
<organism evidence="2 3">
    <name type="scientific">Candidatus Wallbacteria bacterium GWC2_49_35</name>
    <dbReference type="NCBI Taxonomy" id="1817813"/>
    <lineage>
        <taxon>Bacteria</taxon>
        <taxon>Candidatus Walliibacteriota</taxon>
    </lineage>
</organism>
<keyword evidence="1" id="KW-0812">Transmembrane</keyword>
<dbReference type="AlphaFoldDB" id="A0A1F7WFB0"/>
<feature type="transmembrane region" description="Helical" evidence="1">
    <location>
        <begin position="20"/>
        <end position="45"/>
    </location>
</feature>
<dbReference type="EMBL" id="MGFH01000236">
    <property type="protein sequence ID" value="OGM01470.1"/>
    <property type="molecule type" value="Genomic_DNA"/>
</dbReference>
<evidence type="ECO:0000256" key="1">
    <source>
        <dbReference type="SAM" id="Phobius"/>
    </source>
</evidence>
<dbReference type="Pfam" id="PF09515">
    <property type="entry name" value="Thia_YuaJ"/>
    <property type="match status" value="1"/>
</dbReference>
<keyword evidence="1" id="KW-0472">Membrane</keyword>
<feature type="transmembrane region" description="Helical" evidence="1">
    <location>
        <begin position="85"/>
        <end position="110"/>
    </location>
</feature>
<dbReference type="GO" id="GO:0015234">
    <property type="term" value="F:thiamine transmembrane transporter activity"/>
    <property type="evidence" value="ECO:0007669"/>
    <property type="project" value="InterPro"/>
</dbReference>
<dbReference type="Proteomes" id="UP000178735">
    <property type="component" value="Unassembled WGS sequence"/>
</dbReference>
<dbReference type="InterPro" id="IPR012651">
    <property type="entry name" value="Thia_Transptr_ThiT"/>
</dbReference>
<name>A0A1F7WFB0_9BACT</name>
<feature type="transmembrane region" description="Helical" evidence="1">
    <location>
        <begin position="122"/>
        <end position="140"/>
    </location>
</feature>
<protein>
    <recommendedName>
        <fullName evidence="4">Proton-coupled thiamine transporter YuaJ</fullName>
    </recommendedName>
</protein>